<comment type="pathway">
    <text evidence="1">Cofactor biosynthesis; tetrahydrofolate biosynthesis; 5,6,7,8-tetrahydrofolate from 7,8-dihydrofolate: step 1/1.</text>
</comment>
<dbReference type="EC" id="1.5.1.3" evidence="2"/>
<evidence type="ECO:0000313" key="8">
    <source>
        <dbReference type="EMBL" id="KAK6501557.1"/>
    </source>
</evidence>
<protein>
    <recommendedName>
        <fullName evidence="3">Dihydrofolate reductase</fullName>
        <ecNumber evidence="2">1.5.1.3</ecNumber>
    </recommendedName>
</protein>
<dbReference type="Pfam" id="PF00186">
    <property type="entry name" value="DHFR_1"/>
    <property type="match status" value="1"/>
</dbReference>
<dbReference type="PANTHER" id="PTHR48069:SF3">
    <property type="entry name" value="DIHYDROFOLATE REDUCTASE"/>
    <property type="match status" value="1"/>
</dbReference>
<dbReference type="PANTHER" id="PTHR48069">
    <property type="entry name" value="DIHYDROFOLATE REDUCTASE"/>
    <property type="match status" value="1"/>
</dbReference>
<evidence type="ECO:0000256" key="4">
    <source>
        <dbReference type="ARBA" id="ARBA00022563"/>
    </source>
</evidence>
<evidence type="ECO:0000259" key="7">
    <source>
        <dbReference type="PROSITE" id="PS51330"/>
    </source>
</evidence>
<name>A0AAV9W5J4_9PEZI</name>
<keyword evidence="5" id="KW-0521">NADP</keyword>
<dbReference type="PRINTS" id="PR00070">
    <property type="entry name" value="DHFR"/>
</dbReference>
<sequence>MTAGSHEITVMESRILEAVLGITLITRVEGSTRAPSWARVTPAQMEMRSLPLRASRVASTERISETIWGLQPRMTMSESWAPRVLSPAMIVTGGEDDGERVDCGKILARRVADSGRFTQATKEVGRWVGVEGVEGNGDGGAVLESVARAARMPESTATPIVPQPTKPRERPGTFFSDIFFYFICLFLSKKYRIGEVVGKSEYKRQKRDFSAAKVGIGHNLRRRRSPADSKKISWQRDDICTFPTSSPLLYTSSPQHIFIYKMTHQIAIIVATTPRPALAIGKSLTNDMPWPRLKSELSYFYRVTRRVPPPTTNQKYINAVIMGRKTWDSLPAQYKPLSGRINVVISRSPPASPTCGEIWAGDIEGAVRVLKQRYSGDEGEMLNRVFIIGGSQIYKLAMGVERGSEAFATCILQTTVLTPDYAAEEGVDVFFPEIDEGEWRRGGFGPVG</sequence>
<keyword evidence="9" id="KW-1185">Reference proteome</keyword>
<dbReference type="GO" id="GO:0005739">
    <property type="term" value="C:mitochondrion"/>
    <property type="evidence" value="ECO:0007669"/>
    <property type="project" value="TreeGrafter"/>
</dbReference>
<evidence type="ECO:0000256" key="3">
    <source>
        <dbReference type="ARBA" id="ARBA00018886"/>
    </source>
</evidence>
<dbReference type="EMBL" id="JAVHJL010000006">
    <property type="protein sequence ID" value="KAK6501557.1"/>
    <property type="molecule type" value="Genomic_DNA"/>
</dbReference>
<dbReference type="SUPFAM" id="SSF53597">
    <property type="entry name" value="Dihydrofolate reductase-like"/>
    <property type="match status" value="1"/>
</dbReference>
<dbReference type="CDD" id="cd00209">
    <property type="entry name" value="DHFR"/>
    <property type="match status" value="1"/>
</dbReference>
<keyword evidence="6" id="KW-0560">Oxidoreductase</keyword>
<proteinExistence type="predicted"/>
<dbReference type="GO" id="GO:0046452">
    <property type="term" value="P:dihydrofolate metabolic process"/>
    <property type="evidence" value="ECO:0007669"/>
    <property type="project" value="TreeGrafter"/>
</dbReference>
<dbReference type="InterPro" id="IPR001796">
    <property type="entry name" value="DHFR_dom"/>
</dbReference>
<feature type="domain" description="DHFR" evidence="7">
    <location>
        <begin position="265"/>
        <end position="448"/>
    </location>
</feature>
<dbReference type="GO" id="GO:0046655">
    <property type="term" value="P:folic acid metabolic process"/>
    <property type="evidence" value="ECO:0007669"/>
    <property type="project" value="TreeGrafter"/>
</dbReference>
<gene>
    <name evidence="8" type="primary">DFR1</name>
    <name evidence="8" type="ORF">TWF481_009393</name>
</gene>
<dbReference type="PROSITE" id="PS51330">
    <property type="entry name" value="DHFR_2"/>
    <property type="match status" value="1"/>
</dbReference>
<dbReference type="GO" id="GO:0046654">
    <property type="term" value="P:tetrahydrofolate biosynthetic process"/>
    <property type="evidence" value="ECO:0007669"/>
    <property type="project" value="InterPro"/>
</dbReference>
<evidence type="ECO:0000256" key="2">
    <source>
        <dbReference type="ARBA" id="ARBA00012856"/>
    </source>
</evidence>
<comment type="caution">
    <text evidence="8">The sequence shown here is derived from an EMBL/GenBank/DDBJ whole genome shotgun (WGS) entry which is preliminary data.</text>
</comment>
<dbReference type="InterPro" id="IPR024072">
    <property type="entry name" value="DHFR-like_dom_sf"/>
</dbReference>
<dbReference type="GO" id="GO:0006730">
    <property type="term" value="P:one-carbon metabolic process"/>
    <property type="evidence" value="ECO:0007669"/>
    <property type="project" value="UniProtKB-KW"/>
</dbReference>
<dbReference type="Proteomes" id="UP001370758">
    <property type="component" value="Unassembled WGS sequence"/>
</dbReference>
<accession>A0AAV9W5J4</accession>
<evidence type="ECO:0000256" key="5">
    <source>
        <dbReference type="ARBA" id="ARBA00022857"/>
    </source>
</evidence>
<evidence type="ECO:0000256" key="1">
    <source>
        <dbReference type="ARBA" id="ARBA00004903"/>
    </source>
</evidence>
<keyword evidence="4" id="KW-0554">One-carbon metabolism</keyword>
<evidence type="ECO:0000256" key="6">
    <source>
        <dbReference type="ARBA" id="ARBA00023002"/>
    </source>
</evidence>
<dbReference type="Gene3D" id="3.40.430.10">
    <property type="entry name" value="Dihydrofolate Reductase, subunit A"/>
    <property type="match status" value="1"/>
</dbReference>
<dbReference type="GO" id="GO:0004146">
    <property type="term" value="F:dihydrofolate reductase activity"/>
    <property type="evidence" value="ECO:0007669"/>
    <property type="project" value="UniProtKB-EC"/>
</dbReference>
<dbReference type="GO" id="GO:0050661">
    <property type="term" value="F:NADP binding"/>
    <property type="evidence" value="ECO:0007669"/>
    <property type="project" value="InterPro"/>
</dbReference>
<dbReference type="AlphaFoldDB" id="A0AAV9W5J4"/>
<evidence type="ECO:0000313" key="9">
    <source>
        <dbReference type="Proteomes" id="UP001370758"/>
    </source>
</evidence>
<organism evidence="8 9">
    <name type="scientific">Arthrobotrys musiformis</name>
    <dbReference type="NCBI Taxonomy" id="47236"/>
    <lineage>
        <taxon>Eukaryota</taxon>
        <taxon>Fungi</taxon>
        <taxon>Dikarya</taxon>
        <taxon>Ascomycota</taxon>
        <taxon>Pezizomycotina</taxon>
        <taxon>Orbiliomycetes</taxon>
        <taxon>Orbiliales</taxon>
        <taxon>Orbiliaceae</taxon>
        <taxon>Arthrobotrys</taxon>
    </lineage>
</organism>
<dbReference type="InterPro" id="IPR012259">
    <property type="entry name" value="DHFR"/>
</dbReference>
<reference evidence="8 9" key="1">
    <citation type="submission" date="2023-08" db="EMBL/GenBank/DDBJ databases">
        <authorList>
            <person name="Palmer J.M."/>
        </authorList>
    </citation>
    <scope>NUCLEOTIDE SEQUENCE [LARGE SCALE GENOMIC DNA]</scope>
    <source>
        <strain evidence="8 9">TWF481</strain>
    </source>
</reference>